<reference evidence="6 7" key="1">
    <citation type="submission" date="2016-11" db="EMBL/GenBank/DDBJ databases">
        <authorList>
            <person name="Varghese N."/>
            <person name="Submissions S."/>
        </authorList>
    </citation>
    <scope>NUCLEOTIDE SEQUENCE [LARGE SCALE GENOMIC DNA]</scope>
    <source>
        <strain evidence="6 7">PA</strain>
    </source>
</reference>
<dbReference type="Gene3D" id="1.10.1660.10">
    <property type="match status" value="1"/>
</dbReference>
<organism evidence="6 7">
    <name type="scientific">Actinomyces denticolens</name>
    <dbReference type="NCBI Taxonomy" id="52767"/>
    <lineage>
        <taxon>Bacteria</taxon>
        <taxon>Bacillati</taxon>
        <taxon>Actinomycetota</taxon>
        <taxon>Actinomycetes</taxon>
        <taxon>Actinomycetales</taxon>
        <taxon>Actinomycetaceae</taxon>
        <taxon>Actinomyces</taxon>
    </lineage>
</organism>
<dbReference type="Pfam" id="PF13411">
    <property type="entry name" value="MerR_1"/>
    <property type="match status" value="1"/>
</dbReference>
<dbReference type="InterPro" id="IPR009061">
    <property type="entry name" value="DNA-bd_dom_put_sf"/>
</dbReference>
<feature type="domain" description="HTH merR-type" evidence="5">
    <location>
        <begin position="18"/>
        <end position="87"/>
    </location>
</feature>
<evidence type="ECO:0000313" key="7">
    <source>
        <dbReference type="Proteomes" id="UP000184390"/>
    </source>
</evidence>
<dbReference type="SMART" id="SM00422">
    <property type="entry name" value="HTH_MERR"/>
    <property type="match status" value="1"/>
</dbReference>
<evidence type="ECO:0000256" key="3">
    <source>
        <dbReference type="ARBA" id="ARBA00023125"/>
    </source>
</evidence>
<comment type="caution">
    <text evidence="6">The sequence shown here is derived from an EMBL/GenBank/DDBJ whole genome shotgun (WGS) entry which is preliminary data.</text>
</comment>
<accession>A0ABY1I0E0</accession>
<gene>
    <name evidence="6" type="ORF">SAMN05216246_10229</name>
</gene>
<evidence type="ECO:0000256" key="2">
    <source>
        <dbReference type="ARBA" id="ARBA00023015"/>
    </source>
</evidence>
<dbReference type="PANTHER" id="PTHR30204">
    <property type="entry name" value="REDOX-CYCLING DRUG-SENSING TRANSCRIPTIONAL ACTIVATOR SOXR"/>
    <property type="match status" value="1"/>
</dbReference>
<protein>
    <submittedName>
        <fullName evidence="6">MerR HTH family regulatory protein</fullName>
    </submittedName>
</protein>
<name>A0ABY1I0E0_9ACTO</name>
<keyword evidence="3" id="KW-0238">DNA-binding</keyword>
<dbReference type="InterPro" id="IPR000551">
    <property type="entry name" value="MerR-type_HTH_dom"/>
</dbReference>
<dbReference type="PANTHER" id="PTHR30204:SF69">
    <property type="entry name" value="MERR-FAMILY TRANSCRIPTIONAL REGULATOR"/>
    <property type="match status" value="1"/>
</dbReference>
<keyword evidence="2" id="KW-0805">Transcription regulation</keyword>
<evidence type="ECO:0000313" key="6">
    <source>
        <dbReference type="EMBL" id="SHI40872.1"/>
    </source>
</evidence>
<evidence type="ECO:0000259" key="5">
    <source>
        <dbReference type="PROSITE" id="PS50937"/>
    </source>
</evidence>
<proteinExistence type="predicted"/>
<dbReference type="InterPro" id="IPR047057">
    <property type="entry name" value="MerR_fam"/>
</dbReference>
<dbReference type="PROSITE" id="PS50937">
    <property type="entry name" value="HTH_MERR_2"/>
    <property type="match status" value="1"/>
</dbReference>
<dbReference type="EMBL" id="FQYL01000002">
    <property type="protein sequence ID" value="SHI40872.1"/>
    <property type="molecule type" value="Genomic_DNA"/>
</dbReference>
<dbReference type="RefSeq" id="WP_073451309.1">
    <property type="nucleotide sequence ID" value="NZ_FQYL01000002.1"/>
</dbReference>
<dbReference type="Proteomes" id="UP000184390">
    <property type="component" value="Unassembled WGS sequence"/>
</dbReference>
<keyword evidence="1" id="KW-0678">Repressor</keyword>
<dbReference type="SUPFAM" id="SSF46955">
    <property type="entry name" value="Putative DNA-binding domain"/>
    <property type="match status" value="1"/>
</dbReference>
<sequence length="105" mass="11192">MTAAQPTPHSGSSGAAPRWGIGQFSRMTLLSARRLRHYEAIGLFSPSSVDPLTGYRYYTEAEILPATAVRRLRAGLGLEGIAIALPAILAGDDAVWRIEVCAPIA</sequence>
<keyword evidence="4" id="KW-0804">Transcription</keyword>
<keyword evidence="7" id="KW-1185">Reference proteome</keyword>
<evidence type="ECO:0000256" key="1">
    <source>
        <dbReference type="ARBA" id="ARBA00022491"/>
    </source>
</evidence>
<evidence type="ECO:0000256" key="4">
    <source>
        <dbReference type="ARBA" id="ARBA00023163"/>
    </source>
</evidence>